<sequence>MRDLLIIPKKTVKRIVYYKALLLVVSAFLIAGCSKTKKEEEVATGEAVELIFKVEGVDSDISLPNLKSSAGRSNYVLLPEEEKPNEETFIKDDVFFAVKSDMSADQSGFEELLKPGTRSVSMENNTKYRLLVYTNANALVASIEVTTGQVQHISVTSGTTYKWYAYSYNTSASIPAPNTVNPVLTTPTSTPLLYASGTITPTALGTVLPILFKHQLTHYKVEVKESTGFRAILATTGEFSNSNIIKTGTFNILTGELPQGALTSANITTLNFVNETEGGVNKRVAHHYSADHGLATWGVKINSLNVQYTSTTTRPISGSSLPNDGYVSFSFGTTPYFKPGYLLKGTLEITFSLPRMHILPFSNAANGDGYRLGPNSGAGKFLGTATNFGPTSKYVPIKEIYIDPPTNDNLASTLSSSWTRFKNRMSDPATYPDVLVLANNYNYWDAECWVLINNYINRGGNVFYTQDAGGAESYAATGISNILGQSVGMVLNTENYTVYKFTDTYEALIDSTILMGPFGDVRNYHWGQDRLGASYVTGYTGNNVIAYSTHSQNDGPPSQAGMVLFRHKTKGFFFAGDGGFFLYDNISASNTTREPFRINSSNFPITAGYGTAATSNSPGKGTPAGGFTIANSMMFGNVMAWMLNRAHYYGINRN</sequence>
<proteinExistence type="predicted"/>
<dbReference type="EMBL" id="JBHULD010000025">
    <property type="protein sequence ID" value="MFD2557112.1"/>
    <property type="molecule type" value="Genomic_DNA"/>
</dbReference>
<evidence type="ECO:0000313" key="1">
    <source>
        <dbReference type="EMBL" id="MFD2557112.1"/>
    </source>
</evidence>
<accession>A0ABW5LAY6</accession>
<dbReference type="Proteomes" id="UP001597440">
    <property type="component" value="Unassembled WGS sequence"/>
</dbReference>
<organism evidence="1 2">
    <name type="scientific">Sphingobacterium tabacisoli</name>
    <dbReference type="NCBI Taxonomy" id="2044855"/>
    <lineage>
        <taxon>Bacteria</taxon>
        <taxon>Pseudomonadati</taxon>
        <taxon>Bacteroidota</taxon>
        <taxon>Sphingobacteriia</taxon>
        <taxon>Sphingobacteriales</taxon>
        <taxon>Sphingobacteriaceae</taxon>
        <taxon>Sphingobacterium</taxon>
    </lineage>
</organism>
<keyword evidence="2" id="KW-1185">Reference proteome</keyword>
<protein>
    <submittedName>
        <fullName evidence="1">Uncharacterized protein</fullName>
    </submittedName>
</protein>
<gene>
    <name evidence="1" type="ORF">ACFSQW_22165</name>
</gene>
<evidence type="ECO:0000313" key="2">
    <source>
        <dbReference type="Proteomes" id="UP001597440"/>
    </source>
</evidence>
<comment type="caution">
    <text evidence="1">The sequence shown here is derived from an EMBL/GenBank/DDBJ whole genome shotgun (WGS) entry which is preliminary data.</text>
</comment>
<dbReference type="PROSITE" id="PS51257">
    <property type="entry name" value="PROKAR_LIPOPROTEIN"/>
    <property type="match status" value="1"/>
</dbReference>
<name>A0ABW5LAY6_9SPHI</name>
<reference evidence="2" key="1">
    <citation type="journal article" date="2019" name="Int. J. Syst. Evol. Microbiol.">
        <title>The Global Catalogue of Microorganisms (GCM) 10K type strain sequencing project: providing services to taxonomists for standard genome sequencing and annotation.</title>
        <authorList>
            <consortium name="The Broad Institute Genomics Platform"/>
            <consortium name="The Broad Institute Genome Sequencing Center for Infectious Disease"/>
            <person name="Wu L."/>
            <person name="Ma J."/>
        </authorList>
    </citation>
    <scope>NUCLEOTIDE SEQUENCE [LARGE SCALE GENOMIC DNA]</scope>
    <source>
        <strain evidence="2">KCTC 52298</strain>
    </source>
</reference>
<dbReference type="RefSeq" id="WP_210354499.1">
    <property type="nucleotide sequence ID" value="NZ_JAEQMU010000002.1"/>
</dbReference>